<dbReference type="Pfam" id="PF05594">
    <property type="entry name" value="Fil_haemagg"/>
    <property type="match status" value="22"/>
</dbReference>
<feature type="non-terminal residue" evidence="4">
    <location>
        <position position="3901"/>
    </location>
</feature>
<evidence type="ECO:0000256" key="1">
    <source>
        <dbReference type="SAM" id="MobiDB-lite"/>
    </source>
</evidence>
<feature type="region of interest" description="Disordered" evidence="1">
    <location>
        <begin position="3328"/>
        <end position="3347"/>
    </location>
</feature>
<dbReference type="Gene3D" id="2.160.20.10">
    <property type="entry name" value="Single-stranded right-handed beta-helix, Pectin lyase-like"/>
    <property type="match status" value="1"/>
</dbReference>
<keyword evidence="2" id="KW-0812">Transmembrane</keyword>
<gene>
    <name evidence="4" type="ORF">ALQ04_04618</name>
</gene>
<keyword evidence="2" id="KW-0472">Membrane</keyword>
<evidence type="ECO:0000313" key="5">
    <source>
        <dbReference type="Proteomes" id="UP000277236"/>
    </source>
</evidence>
<dbReference type="InterPro" id="IPR008619">
    <property type="entry name" value="Filamentous_hemagglutn_rpt"/>
</dbReference>
<feature type="transmembrane region" description="Helical" evidence="2">
    <location>
        <begin position="3431"/>
        <end position="3456"/>
    </location>
</feature>
<accession>A0A3M4LKM3</accession>
<dbReference type="EMBL" id="RBRE01000085">
    <property type="protein sequence ID" value="RMQ41704.1"/>
    <property type="molecule type" value="Genomic_DNA"/>
</dbReference>
<reference evidence="4 5" key="1">
    <citation type="submission" date="2018-08" db="EMBL/GenBank/DDBJ databases">
        <title>Recombination of ecologically and evolutionarily significant loci maintains genetic cohesion in the Pseudomonas syringae species complex.</title>
        <authorList>
            <person name="Dillon M."/>
            <person name="Thakur S."/>
            <person name="Almeida R.N.D."/>
            <person name="Weir B.S."/>
            <person name="Guttman D.S."/>
        </authorList>
    </citation>
    <scope>NUCLEOTIDE SEQUENCE [LARGE SCALE GENOMIC DNA]</scope>
    <source>
        <strain evidence="4 5">ICMP 3353</strain>
    </source>
</reference>
<feature type="domain" description="Filamentous haemagglutinin FhaB/tRNA nuclease CdiA-like TPS" evidence="3">
    <location>
        <begin position="78"/>
        <end position="201"/>
    </location>
</feature>
<dbReference type="InterPro" id="IPR010069">
    <property type="entry name" value="CdiA_FHA1_rpt"/>
</dbReference>
<evidence type="ECO:0000259" key="3">
    <source>
        <dbReference type="SMART" id="SM00912"/>
    </source>
</evidence>
<name>A0A3M4LKM3_PSECI</name>
<comment type="caution">
    <text evidence="4">The sequence shown here is derived from an EMBL/GenBank/DDBJ whole genome shotgun (WGS) entry which is preliminary data.</text>
</comment>
<dbReference type="InterPro" id="IPR008638">
    <property type="entry name" value="FhaB/CdiA-like_TPS"/>
</dbReference>
<dbReference type="InterPro" id="IPR025157">
    <property type="entry name" value="Hemagglutinin_rpt"/>
</dbReference>
<proteinExistence type="predicted"/>
<feature type="transmembrane region" description="Helical" evidence="2">
    <location>
        <begin position="3468"/>
        <end position="3492"/>
    </location>
</feature>
<dbReference type="SUPFAM" id="SSF51126">
    <property type="entry name" value="Pectin lyase-like"/>
    <property type="match status" value="1"/>
</dbReference>
<dbReference type="Pfam" id="PF05860">
    <property type="entry name" value="TPS"/>
    <property type="match status" value="1"/>
</dbReference>
<organism evidence="4 5">
    <name type="scientific">Pseudomonas cichorii</name>
    <dbReference type="NCBI Taxonomy" id="36746"/>
    <lineage>
        <taxon>Bacteria</taxon>
        <taxon>Pseudomonadati</taxon>
        <taxon>Pseudomonadota</taxon>
        <taxon>Gammaproteobacteria</taxon>
        <taxon>Pseudomonadales</taxon>
        <taxon>Pseudomonadaceae</taxon>
        <taxon>Pseudomonas</taxon>
    </lineage>
</organism>
<protein>
    <submittedName>
        <fullName evidence="4">Filamentous hemagglutinin, intein-containing protein</fullName>
    </submittedName>
</protein>
<evidence type="ECO:0000256" key="2">
    <source>
        <dbReference type="SAM" id="Phobius"/>
    </source>
</evidence>
<dbReference type="InterPro" id="IPR012334">
    <property type="entry name" value="Pectin_lyas_fold"/>
</dbReference>
<keyword evidence="2" id="KW-1133">Transmembrane helix</keyword>
<dbReference type="NCBIfam" id="TIGR01731">
    <property type="entry name" value="fil_hemag_20aa"/>
    <property type="match status" value="52"/>
</dbReference>
<dbReference type="SMART" id="SM00912">
    <property type="entry name" value="Haemagg_act"/>
    <property type="match status" value="1"/>
</dbReference>
<dbReference type="NCBIfam" id="TIGR01901">
    <property type="entry name" value="adhes_NPXG"/>
    <property type="match status" value="1"/>
</dbReference>
<dbReference type="Proteomes" id="UP000277236">
    <property type="component" value="Unassembled WGS sequence"/>
</dbReference>
<dbReference type="GO" id="GO:0003824">
    <property type="term" value="F:catalytic activity"/>
    <property type="evidence" value="ECO:0007669"/>
    <property type="project" value="UniProtKB-ARBA"/>
</dbReference>
<dbReference type="Pfam" id="PF13332">
    <property type="entry name" value="Fil_haemagg_2"/>
    <property type="match status" value="2"/>
</dbReference>
<dbReference type="InterPro" id="IPR011050">
    <property type="entry name" value="Pectin_lyase_fold/virulence"/>
</dbReference>
<sequence length="3901" mass="400501">MIQLSSDTPQEHSHMDVKHFAFLARQPSAGLQQRERFWGMSKRGIALILANAMFWQPLWAQADGIVVSSGSTSVGAAGNGVPIINIAAPNGSGLSHNQFQQYNVGTQGVILNNATAPTQTQSTQLGGIIISNSNLQGPAATTILNEVVSNNRTELKGYTEVAGQAAKVIVANPYGITCDGCGFINTPQATLTTGKPVLDGNGNLQRFNVQGGSVAIEGAGLNADNLDQFDIITRSAKINAELHTKKLNIIAGRNDVDAQTLNATALADDGSAKPTLAIDSSALGGMYAGAVKLVGTEAGVGVKLASNVAASAGDIQIDVNGHLSMVQVTASATVDVKAASVEMSGPLYAGASLSIITPGDLTIQQNIAARDIVNLSSGGQLTNKAIIEAGVNADDSRNDTGDITLTAHTLNNGNQSVIASRNLSVKATQALNNQGGMLSAQGHLDIGTATLDNQSNGRLLSRGTLNVVADQVLNNQGLITSSGNLDATLGHLSNRSGELNSLGNVSLHVVSLDNVAGLVAAGQLLDITASGLLSNQSGRLAAAQGMTLQAATLDNSRQGSINSQGALGIQSGGKLSNHLQGRIEAKGAAQITVGSLDNQQEGVLTSAQTLNLVAGQVDNSEGGRIASAMALTASVTGLDQHDRGQFYSNTDLSLDLGQGELNNRNALINASGQLLLKNLNGVINQNGEISNTRSFELIAQSLDNRSGKIISQGLLSLHVAQALNNAKGLVSAQGLDVQADSLDNRGGLIEAGTVLDLRASSLDNRDGVVQADGTLKLAVDQLDNRDKGIITGKADVSVEGSVLQNQSGLLSAVGPLHLNFAEVQNDAGRISSQDDLTATVGVLQQQGGALVAQGDLSLVGTRLDNLKDGLVGSTKALKLEVEQIDNLGGELSSALAMDVTSQRLDNSGGKILAGTGLELKVGQLINQSRGLVSAKGAATLSGTGMDNSGGTLASLGDLSINLDEDLLNHQGLISTEGLLHIGARNLDNSAGSLSSAGALSINSLGSLLNLGGSIGTDDSLILESASFDNGHKGLVSSLNASQVNTGVFDNSEGGRLISSSTLELVATQVKNINGRIASDKALNASVSSLDQQGGELFSNTSLSLDMNHGQLDNQGGWINTPGALLLKNLNGVNNQKGEISSAEAFTLAAKNLDNSDGQISSNGSLDVHIEHAFDNQRGSLITDAGLLLTADSLDNRAGKLVGKTDLNATFNTLDNRQGTLISSAAMTLVAGSVDNRKSGLIGATGALDVDADEFDNRGGELTGNEDVTLLSQTFDNSDGGQVFAGQALKLAVDQLFNRTQGQIVARTRLELEGRTLDNSGGLLKSQELQRINLGGNLDNAGGRISSEGLLDVTAARLTSLKGSLSSASDLTVTTQGQLDNQGGELLTDGSLIINSGSLDNRQAGTLSGKGLVKVTTGAFDNSKGLLNSGSTLELKATQVTNQNGGLIGSQEALLASVTGLDQQGGKLFSRSSLSLDMNDGQLNNQGGLISAPGTLLLKNLSGVNNQGGEISSAQAFTVTAQNLDSSNGKLLSDQGLTLRIAQALNNVKGLIDAAALDVHADSLNNDGGTLISRGDLELRVDGTLDNRSNGLINSQGDLILNARSLDSSLGGEVSARGDLGLSLSSLVQQGGRLLGEKAVTLNLSGNDLDNQGGLINAKGLLTLNELRDLNNNGGELSSSQSFSVIGRNLDNSAGKLISSQTLTVQGAALTNQNGLVSGWKGLSVGGSSLDNSKSGTLSSSQGDVSLELDGALINRSGGALVSQGRLDVTADSIDNSDKGILSSGAGQILTVNGAIDNGQGGLIDSGAGLDINAASLSNAGGAINARQALTLSAASLLNTGGSLVSNGAVKVNVDSLDNRSGRIASAGALTIQDVVHINNQRGTLASQSLMTLSGETLDNSDGGTVAATDALDILVSDSLNNNDNGLIYSQNAGITVQAASLSNDRGALQSQNGLSLDIGDELSSQGGKIIAQAGDVSVKAASFDNRGGLLASLKGQLEARISGVLNNGYDTNNKGGVIQGLGLDLHALAGLNNNGGRIAAQGSDLIVNTADLNNRSGGLYAGGLLRVNGNHLDSSAGQIAGNRIELDLNGILTNRDGIVESDTILAVTAASINNQSGKLRALGTTGATAFQIGGLFDNRSGSLETANSDLGLNTGSFQNTGGQLLHLGEGTFDISLPNVTGAGGTIVTRGGLTLNADTWTNTSVIQAGRLKVNVNNFTQTATGQLLASSRLEGSGGTWTNNGLIASDGSLSLLLNGAYGGSGRLTSLGDMNVTASSINLDSSTSIAGGATTTLGVQGQLINNGRLSSAGALSINAAGITNQGTLGSGQGLSIIAGNLSNLTSNALLFSGAKMDLQVANLTNSYADIYSMGGLDISGGAGKRSSRVENSSGSIVALGSVNIKADNFANKSESFSAGGTLTSSYIATRCLPPCRGFWGLEYIVRDEYKGVAATSTPAASLSAGGDFTYEGTTFNNQESTLTAAGNISITSTNFTNVGSASGDVVRVRTYLTSMSAGEAGSLNDRYIDPYNAKNNSYLLPYDYSSNVWYRAQNGEIRLGDMTYDPDPAVRDSVIYDSKTQEPVFDGVSWMFLSVRSGKSYDGKNFVPLPDFLNANILNSDEITGGTLRSAVVQAGGNVTITGTQDINNAVVRQLTPVSPTGKPLGEVAVDKHARTIFINSQLPPDLLQQQVNPLSLPGFSLPDGQNGLFRLSSESANGSQVNPLGSQSADWVIGQAAISPGQRQQTGTVSAPLPFNGQAAPVVTSRDFDAVNRNGFDNDIAARTLDVSAAVVPDGAGNQAFSGAAITTGAGQTLQSALGQTLSRVSGVPQASGSRSPHKYLIETNPVLTDLRQFMSSDYLLSNLGYDPDESARRLGDGLYEQRLIQQAVVARTGQRFINGQTSDEALFKYLMDNAIASKDTLNLSLGVTLTAQQVAALTHDIVWLEEHEVAGEKVLVPVLYLAQANNRLAPNGALIAGNDISLIAGKDLKNAGTLLASNNLSATAGNDIANSGLVQAGNRLDLLAGNNILNNGGGVLAAKDINLVAVEGDVINERSVHTYDMRSGRYTQSKSFADEAARIEAENAISISAGRDVANIGGVINSGNDLKITAGRDVSNVSAEERDKENGPGYLDETVVQHQAQIDSGRDVSIRAGRDVASVAAGITAARDIGIVAEGNITVGSAANEEHYFSKTKELTVQKDRVTQQGSSVTAGGDVVMNAGKDMALISSRITAGDEAYLAAAGKIDVLARQNSSYFLYDEKLKGNFGTGSTQRDEITKVTHVGSEITTGGNLTLLSAGDQRYQVARLESGKDLTLTSGGAITFEGVKDLEQESHEKSDNSMSWNSAKGQGTTDETLRQSQLIAKGNTVIQAVDGLQIDLKHIDQSSISQTIDAMVKADPQLAWLKDAEQRGDVDWRLVKETHESFDYSHSGMGAGAMLAVIIIVTVLTAGAASTAVASASTAMGASATGTMAAAVGTTAAGLGNMAVTAVVTSVASTAAVSTINNKGNLGAAFKEVISSESLKAYVLAGVSAGIAAQFGFNPTELKFDLPSVGDVAIKVAADSVAKTAIMGGSLKDNLVESALGTGISIGGAIGANKIGDVTLFDNGKLSKIAMHAALGGLMAEAMGGDFRTGALAAGANEAVVDFLADKLLPVGVDRNSAAYQEGVSRLLAASQLVGVLTAAITGGDASAASAVTANATQYNNLDHPSAERLLKELQGCRATQGCSEQNIRTIIADYESLSTKRSMAINACKSRACVDDIQKSAISLDEPVAKDLLDFLRRNVSYDMAGLLTGNPGSIAVPSQGVDGWGALFTSDKQMAYAKNFQEGWLTPSELAGIDQWVKDTSWLDVRFGKQLDLQERAALITEIQMSGGMALLARTPVGTSLGGGKLLTGGGSGGGGGGS</sequence>
<feature type="compositionally biased region" description="Polar residues" evidence="1">
    <location>
        <begin position="3336"/>
        <end position="3347"/>
    </location>
</feature>
<evidence type="ECO:0000313" key="4">
    <source>
        <dbReference type="EMBL" id="RMQ41704.1"/>
    </source>
</evidence>